<keyword evidence="1" id="KW-0812">Transmembrane</keyword>
<dbReference type="GO" id="GO:0043812">
    <property type="term" value="F:phosphatidylinositol-4-phosphate phosphatase activity"/>
    <property type="evidence" value="ECO:0007669"/>
    <property type="project" value="TreeGrafter"/>
</dbReference>
<reference evidence="3" key="1">
    <citation type="submission" date="2019-06" db="EMBL/GenBank/DDBJ databases">
        <title>Genomics analysis of Aphanomyces spp. identifies a new class of oomycete effector associated with host adaptation.</title>
        <authorList>
            <person name="Gaulin E."/>
        </authorList>
    </citation>
    <scope>NUCLEOTIDE SEQUENCE</scope>
    <source>
        <strain evidence="3">CBS 578.67</strain>
    </source>
</reference>
<dbReference type="OrthoDB" id="405996at2759"/>
<dbReference type="PANTHER" id="PTHR45662">
    <property type="entry name" value="PHOSPHATIDYLINOSITIDE PHOSPHATASE SAC1"/>
    <property type="match status" value="1"/>
</dbReference>
<feature type="transmembrane region" description="Helical" evidence="1">
    <location>
        <begin position="189"/>
        <end position="205"/>
    </location>
</feature>
<feature type="non-terminal residue" evidence="3">
    <location>
        <position position="1"/>
    </location>
</feature>
<comment type="caution">
    <text evidence="3">The sequence shown here is derived from an EMBL/GenBank/DDBJ whole genome shotgun (WGS) entry which is preliminary data.</text>
</comment>
<keyword evidence="1" id="KW-0472">Membrane</keyword>
<evidence type="ECO:0000256" key="1">
    <source>
        <dbReference type="SAM" id="Phobius"/>
    </source>
</evidence>
<dbReference type="EMBL" id="VJMH01002337">
    <property type="protein sequence ID" value="KAF0709144.1"/>
    <property type="molecule type" value="Genomic_DNA"/>
</dbReference>
<dbReference type="GO" id="GO:0005783">
    <property type="term" value="C:endoplasmic reticulum"/>
    <property type="evidence" value="ECO:0007669"/>
    <property type="project" value="TreeGrafter"/>
</dbReference>
<dbReference type="InterPro" id="IPR002013">
    <property type="entry name" value="SAC_dom"/>
</dbReference>
<proteinExistence type="predicted"/>
<keyword evidence="1" id="KW-1133">Transmembrane helix</keyword>
<evidence type="ECO:0000313" key="3">
    <source>
        <dbReference type="EMBL" id="KAF0709144.1"/>
    </source>
</evidence>
<dbReference type="PANTHER" id="PTHR45662:SF2">
    <property type="entry name" value="PHOSPHATIDYLINOSITOL-3-PHOSPHATASE SAC1"/>
    <property type="match status" value="1"/>
</dbReference>
<feature type="domain" description="SAC" evidence="2">
    <location>
        <begin position="1"/>
        <end position="86"/>
    </location>
</feature>
<organism evidence="3">
    <name type="scientific">Aphanomyces stellatus</name>
    <dbReference type="NCBI Taxonomy" id="120398"/>
    <lineage>
        <taxon>Eukaryota</taxon>
        <taxon>Sar</taxon>
        <taxon>Stramenopiles</taxon>
        <taxon>Oomycota</taxon>
        <taxon>Saprolegniomycetes</taxon>
        <taxon>Saprolegniales</taxon>
        <taxon>Verrucalvaceae</taxon>
        <taxon>Aphanomyces</taxon>
    </lineage>
</organism>
<dbReference type="PROSITE" id="PS50275">
    <property type="entry name" value="SAC"/>
    <property type="match status" value="1"/>
</dbReference>
<feature type="transmembrane region" description="Helical" evidence="1">
    <location>
        <begin position="155"/>
        <end position="177"/>
    </location>
</feature>
<evidence type="ECO:0000259" key="2">
    <source>
        <dbReference type="PROSITE" id="PS50275"/>
    </source>
</evidence>
<dbReference type="GO" id="GO:0046856">
    <property type="term" value="P:phosphatidylinositol dephosphorylation"/>
    <property type="evidence" value="ECO:0007669"/>
    <property type="project" value="TreeGrafter"/>
</dbReference>
<gene>
    <name evidence="3" type="ORF">As57867_006061</name>
</gene>
<sequence length="235" mass="26173">KYDWFEVDTDGRVLKKQKGVFRVNCMDNLDRTNVVMSLVARRCVLLFLGIDTTSLEWLDSPFPAFESFFKNTWADNADAVSIMYAGTGALKTDFTRTGRRTIAGALQDGINSVTRYYLNNFSDGIRQDAFDLFVGNFTADRRTDSPFTVQQQNSFVFMLTEAVGLAAIIAGVSLSLHWSDDVTVRVRDGLVAAAVGLSLLAYLLLKKGSFRSVGRHCVCKPAFCSTGYIRRPETK</sequence>
<name>A0A6A4Z807_9STRA</name>
<dbReference type="AlphaFoldDB" id="A0A6A4Z807"/>
<protein>
    <recommendedName>
        <fullName evidence="2">SAC domain-containing protein</fullName>
    </recommendedName>
</protein>
<accession>A0A6A4Z807</accession>